<dbReference type="InterPro" id="IPR001209">
    <property type="entry name" value="Ribosomal_uS14"/>
</dbReference>
<protein>
    <recommendedName>
        <fullName evidence="5 7">Small ribosomal subunit protein uS14</fullName>
    </recommendedName>
</protein>
<evidence type="ECO:0000256" key="3">
    <source>
        <dbReference type="ARBA" id="ARBA00022980"/>
    </source>
</evidence>
<comment type="function">
    <text evidence="1 7">Binds 16S rRNA, required for the assembly of 30S particles and may also be responsible for determining the conformation of the 16S rRNA at the A site.</text>
</comment>
<evidence type="ECO:0000256" key="5">
    <source>
        <dbReference type="ARBA" id="ARBA00035167"/>
    </source>
</evidence>
<comment type="subunit">
    <text evidence="6 7">Part of the 30S ribosomal subunit. Contacts proteins S3 and S10.</text>
</comment>
<dbReference type="GO" id="GO:0015935">
    <property type="term" value="C:small ribosomal subunit"/>
    <property type="evidence" value="ECO:0007669"/>
    <property type="project" value="TreeGrafter"/>
</dbReference>
<keyword evidence="7" id="KW-0694">RNA-binding</keyword>
<gene>
    <name evidence="7 8" type="primary">rpsN</name>
    <name evidence="8" type="ORF">TPPER_00197</name>
</gene>
<dbReference type="FunFam" id="1.10.287.1480:FF:000001">
    <property type="entry name" value="30S ribosomal protein S14"/>
    <property type="match status" value="1"/>
</dbReference>
<comment type="similarity">
    <text evidence="2 7">Belongs to the universal ribosomal protein uS14 family.</text>
</comment>
<evidence type="ECO:0000256" key="1">
    <source>
        <dbReference type="ARBA" id="ARBA00003686"/>
    </source>
</evidence>
<dbReference type="AlphaFoldDB" id="A0A2G0V6V6"/>
<dbReference type="PANTHER" id="PTHR19836:SF19">
    <property type="entry name" value="SMALL RIBOSOMAL SUBUNIT PROTEIN US14M"/>
    <property type="match status" value="1"/>
</dbReference>
<evidence type="ECO:0000313" key="8">
    <source>
        <dbReference type="EMBL" id="PHN16204.1"/>
    </source>
</evidence>
<dbReference type="GO" id="GO:0019843">
    <property type="term" value="F:rRNA binding"/>
    <property type="evidence" value="ECO:0007669"/>
    <property type="project" value="UniProtKB-UniRule"/>
</dbReference>
<keyword evidence="4 7" id="KW-0687">Ribonucleoprotein</keyword>
<dbReference type="GO" id="GO:0003735">
    <property type="term" value="F:structural constituent of ribosome"/>
    <property type="evidence" value="ECO:0007669"/>
    <property type="project" value="InterPro"/>
</dbReference>
<dbReference type="NCBIfam" id="NF006477">
    <property type="entry name" value="PRK08881.1"/>
    <property type="match status" value="1"/>
</dbReference>
<evidence type="ECO:0000256" key="6">
    <source>
        <dbReference type="ARBA" id="ARBA00047110"/>
    </source>
</evidence>
<keyword evidence="3 7" id="KW-0689">Ribosomal protein</keyword>
<evidence type="ECO:0000256" key="4">
    <source>
        <dbReference type="ARBA" id="ARBA00023274"/>
    </source>
</evidence>
<name>A0A2G0V6V6_9PROT</name>
<dbReference type="Gene3D" id="1.10.287.1480">
    <property type="match status" value="1"/>
</dbReference>
<dbReference type="InterPro" id="IPR023036">
    <property type="entry name" value="Ribosomal_uS14_bac/plastid"/>
</dbReference>
<dbReference type="SUPFAM" id="SSF57716">
    <property type="entry name" value="Glucocorticoid receptor-like (DNA-binding domain)"/>
    <property type="match status" value="1"/>
</dbReference>
<dbReference type="Pfam" id="PF00253">
    <property type="entry name" value="Ribosomal_S14"/>
    <property type="match status" value="1"/>
</dbReference>
<evidence type="ECO:0000256" key="7">
    <source>
        <dbReference type="HAMAP-Rule" id="MF_00537"/>
    </source>
</evidence>
<evidence type="ECO:0000313" key="9">
    <source>
        <dbReference type="Proteomes" id="UP000222818"/>
    </source>
</evidence>
<dbReference type="Proteomes" id="UP000222818">
    <property type="component" value="Unassembled WGS sequence"/>
</dbReference>
<dbReference type="PANTHER" id="PTHR19836">
    <property type="entry name" value="30S RIBOSOMAL PROTEIN S14"/>
    <property type="match status" value="1"/>
</dbReference>
<accession>A0A2G0V6V6</accession>
<dbReference type="HAMAP" id="MF_00537">
    <property type="entry name" value="Ribosomal_uS14_1"/>
    <property type="match status" value="1"/>
</dbReference>
<sequence length="101" mass="11696">MAKTSVIEREKKRAMLRVKHFAYRSLLKSLLRNSTVNSVEKQTIRTKLHKLPRDSSDVRRRSRCFVTGRARGVFRCFGLARMCIRELAFNGEIPGLALSSW</sequence>
<dbReference type="RefSeq" id="WP_099336914.1">
    <property type="nucleotide sequence ID" value="NZ_MKGN01000019.1"/>
</dbReference>
<dbReference type="GO" id="GO:0006412">
    <property type="term" value="P:translation"/>
    <property type="evidence" value="ECO:0007669"/>
    <property type="project" value="UniProtKB-UniRule"/>
</dbReference>
<comment type="caution">
    <text evidence="8">The sequence shown here is derived from an EMBL/GenBank/DDBJ whole genome shotgun (WGS) entry which is preliminary data.</text>
</comment>
<dbReference type="OrthoDB" id="9810484at2"/>
<dbReference type="EMBL" id="MKGN01000019">
    <property type="protein sequence ID" value="PHN16204.1"/>
    <property type="molecule type" value="Genomic_DNA"/>
</dbReference>
<keyword evidence="9" id="KW-1185">Reference proteome</keyword>
<reference evidence="8 9" key="1">
    <citation type="journal article" date="2017" name="ISME J.">
        <title>Tremblaya phenacola PPER: an evolutionary beta-gammaproteobacterium collage.</title>
        <authorList>
            <person name="Gil R."/>
            <person name="Vargas-Chavez C."/>
            <person name="Lopez-Madrigal S."/>
            <person name="Santos-Garcia D."/>
            <person name="Latorre A."/>
            <person name="Moya A."/>
        </authorList>
    </citation>
    <scope>NUCLEOTIDE SEQUENCE [LARGE SCALE GENOMIC DNA]</scope>
    <source>
        <strain evidence="8 9">PPER</strain>
    </source>
</reference>
<evidence type="ECO:0000256" key="2">
    <source>
        <dbReference type="ARBA" id="ARBA00009083"/>
    </source>
</evidence>
<dbReference type="GO" id="GO:0005737">
    <property type="term" value="C:cytoplasm"/>
    <property type="evidence" value="ECO:0007669"/>
    <property type="project" value="UniProtKB-ARBA"/>
</dbReference>
<proteinExistence type="inferred from homology"/>
<keyword evidence="7" id="KW-0699">rRNA-binding</keyword>
<organism evidence="8 9">
    <name type="scientific">Candidatus Tremblayella phenacoccinincola</name>
    <dbReference type="NCBI Taxonomy" id="1010676"/>
    <lineage>
        <taxon>Bacteria</taxon>
        <taxon>Pseudomonadati</taxon>
        <taxon>Pseudomonadota</taxon>
        <taxon>Betaproteobacteria</taxon>
        <taxon>Candidatus Tremblayella</taxon>
    </lineage>
</organism>